<evidence type="ECO:0000313" key="8">
    <source>
        <dbReference type="EMBL" id="AHE55426.1"/>
    </source>
</evidence>
<sequence length="434" mass="46334">MMMLALLGFGTVLTFIALIMTRRLSAVVALVSIPVLFGLIAGAGAGLGEMMLKGVADVTPVAVMLSFAVLYFAVMMDAGLFDPLVRRTVRMVGNDPMRVSIGTVALGSLVSVDGDGTTTALIVISTMLPIYHAVRMNPMILATLLALTNAVMNFVPWGGPSARAAAALKVDLVHDIFVPMLPAMILTLIGIFVLAWHFGRMERRRLNWSPSAPQPTKARDDEVVPPERRPRLIWFNLALTIALMVSMMTGVAPPPALMMIAFAIALTVNYPSLKEQRARMEQHAFNVVMVVALMFAAGSFTGIVAGTGMLDAMAASLLHVVPPALGPYLASLTALLSMPMTFLMSNDAYYFGIVPVIAQTAASFGIPPEAIARASLVGQPVHSFSPLLAAVYLAAGLLRLEVGDVQRFALRYAVLTSLFLLAMLLLTGALPLWV</sequence>
<keyword evidence="5 6" id="KW-0472">Membrane</keyword>
<dbReference type="AlphaFoldDB" id="W0AEA7"/>
<evidence type="ECO:0000256" key="5">
    <source>
        <dbReference type="ARBA" id="ARBA00023136"/>
    </source>
</evidence>
<dbReference type="InterPro" id="IPR014738">
    <property type="entry name" value="Citrate_transporter"/>
</dbReference>
<evidence type="ECO:0000256" key="3">
    <source>
        <dbReference type="ARBA" id="ARBA00022692"/>
    </source>
</evidence>
<evidence type="ECO:0000256" key="1">
    <source>
        <dbReference type="ARBA" id="ARBA00004141"/>
    </source>
</evidence>
<feature type="transmembrane region" description="Helical" evidence="6">
    <location>
        <begin position="381"/>
        <end position="400"/>
    </location>
</feature>
<keyword evidence="9" id="KW-1185">Reference proteome</keyword>
<dbReference type="GO" id="GO:0005886">
    <property type="term" value="C:plasma membrane"/>
    <property type="evidence" value="ECO:0007669"/>
    <property type="project" value="TreeGrafter"/>
</dbReference>
<gene>
    <name evidence="8" type="ORF">NX02_18785</name>
</gene>
<dbReference type="Proteomes" id="UP000018851">
    <property type="component" value="Chromosome"/>
</dbReference>
<reference evidence="8 9" key="1">
    <citation type="submission" date="2013-07" db="EMBL/GenBank/DDBJ databases">
        <title>Completed genome of Sphingomonas sanxanigenens NX02.</title>
        <authorList>
            <person name="Ma T."/>
            <person name="Huang H."/>
            <person name="Wu M."/>
            <person name="Li X."/>
            <person name="Li G."/>
        </authorList>
    </citation>
    <scope>NUCLEOTIDE SEQUENCE [LARGE SCALE GENOMIC DNA]</scope>
    <source>
        <strain evidence="8 9">NX02</strain>
    </source>
</reference>
<dbReference type="GO" id="GO:0015128">
    <property type="term" value="F:gluconate transmembrane transporter activity"/>
    <property type="evidence" value="ECO:0007669"/>
    <property type="project" value="InterPro"/>
</dbReference>
<dbReference type="STRING" id="1123269.NX02_18785"/>
<feature type="transmembrane region" description="Helical" evidence="6">
    <location>
        <begin position="60"/>
        <end position="81"/>
    </location>
</feature>
<dbReference type="EMBL" id="CP006644">
    <property type="protein sequence ID" value="AHE55426.1"/>
    <property type="molecule type" value="Genomic_DNA"/>
</dbReference>
<evidence type="ECO:0000256" key="2">
    <source>
        <dbReference type="ARBA" id="ARBA00022448"/>
    </source>
</evidence>
<protein>
    <recommendedName>
        <fullName evidence="7">Citrate transporter-like domain-containing protein</fullName>
    </recommendedName>
</protein>
<dbReference type="PANTHER" id="PTHR30354">
    <property type="entry name" value="GNT FAMILY GLUCONATE TRANSPORTER"/>
    <property type="match status" value="1"/>
</dbReference>
<dbReference type="RefSeq" id="WP_245648634.1">
    <property type="nucleotide sequence ID" value="NZ_CP006644.1"/>
</dbReference>
<evidence type="ECO:0000256" key="4">
    <source>
        <dbReference type="ARBA" id="ARBA00022989"/>
    </source>
</evidence>
<keyword evidence="4 6" id="KW-1133">Transmembrane helix</keyword>
<organism evidence="8 9">
    <name type="scientific">Sphingomonas sanxanigenens DSM 19645 = NX02</name>
    <dbReference type="NCBI Taxonomy" id="1123269"/>
    <lineage>
        <taxon>Bacteria</taxon>
        <taxon>Pseudomonadati</taxon>
        <taxon>Pseudomonadota</taxon>
        <taxon>Alphaproteobacteria</taxon>
        <taxon>Sphingomonadales</taxon>
        <taxon>Sphingomonadaceae</taxon>
        <taxon>Sphingomonas</taxon>
    </lineage>
</organism>
<dbReference type="InterPro" id="IPR004680">
    <property type="entry name" value="Cit_transptr-like_dom"/>
</dbReference>
<feature type="transmembrane region" description="Helical" evidence="6">
    <location>
        <begin position="176"/>
        <end position="198"/>
    </location>
</feature>
<feature type="transmembrane region" description="Helical" evidence="6">
    <location>
        <begin position="27"/>
        <end position="48"/>
    </location>
</feature>
<evidence type="ECO:0000256" key="6">
    <source>
        <dbReference type="SAM" id="Phobius"/>
    </source>
</evidence>
<feature type="transmembrane region" description="Helical" evidence="6">
    <location>
        <begin position="232"/>
        <end position="250"/>
    </location>
</feature>
<proteinExistence type="predicted"/>
<dbReference type="PANTHER" id="PTHR30354:SF26">
    <property type="entry name" value="TRANSPORTER, PUTATIVE-RELATED"/>
    <property type="match status" value="1"/>
</dbReference>
<keyword evidence="2" id="KW-0813">Transport</keyword>
<dbReference type="KEGG" id="ssan:NX02_18785"/>
<evidence type="ECO:0000313" key="9">
    <source>
        <dbReference type="Proteomes" id="UP000018851"/>
    </source>
</evidence>
<feature type="transmembrane region" description="Helical" evidence="6">
    <location>
        <begin position="348"/>
        <end position="366"/>
    </location>
</feature>
<dbReference type="InterPro" id="IPR003474">
    <property type="entry name" value="Glcn_transporter"/>
</dbReference>
<keyword evidence="3 6" id="KW-0812">Transmembrane</keyword>
<feature type="transmembrane region" description="Helical" evidence="6">
    <location>
        <begin position="256"/>
        <end position="273"/>
    </location>
</feature>
<dbReference type="Pfam" id="PF03600">
    <property type="entry name" value="CitMHS"/>
    <property type="match status" value="1"/>
</dbReference>
<dbReference type="HOGENOM" id="CLU_044454_0_1_5"/>
<dbReference type="NCBIfam" id="TIGR00784">
    <property type="entry name" value="citMHS"/>
    <property type="match status" value="1"/>
</dbReference>
<dbReference type="GO" id="GO:0015137">
    <property type="term" value="F:citrate transmembrane transporter activity"/>
    <property type="evidence" value="ECO:0007669"/>
    <property type="project" value="InterPro"/>
</dbReference>
<feature type="transmembrane region" description="Helical" evidence="6">
    <location>
        <begin position="312"/>
        <end position="336"/>
    </location>
</feature>
<name>W0AEA7_9SPHN</name>
<evidence type="ECO:0000259" key="7">
    <source>
        <dbReference type="Pfam" id="PF03600"/>
    </source>
</evidence>
<comment type="subcellular location">
    <subcellularLocation>
        <location evidence="1">Membrane</location>
        <topology evidence="1">Multi-pass membrane protein</topology>
    </subcellularLocation>
</comment>
<feature type="transmembrane region" description="Helical" evidence="6">
    <location>
        <begin position="285"/>
        <end position="306"/>
    </location>
</feature>
<dbReference type="PATRIC" id="fig|1123269.5.peg.3679"/>
<dbReference type="eggNOG" id="COG2851">
    <property type="taxonomic scope" value="Bacteria"/>
</dbReference>
<feature type="domain" description="Citrate transporter-like" evidence="7">
    <location>
        <begin position="16"/>
        <end position="378"/>
    </location>
</feature>
<feature type="transmembrane region" description="Helical" evidence="6">
    <location>
        <begin position="412"/>
        <end position="433"/>
    </location>
</feature>
<feature type="transmembrane region" description="Helical" evidence="6">
    <location>
        <begin position="136"/>
        <end position="156"/>
    </location>
</feature>
<accession>W0AEA7</accession>